<name>A0A7W6WM40_9PROT</name>
<accession>A0A7W6WM40</accession>
<dbReference type="PIRSF" id="PIRSF001217">
    <property type="entry name" value="Protease_4_SppA"/>
    <property type="match status" value="1"/>
</dbReference>
<evidence type="ECO:0000256" key="7">
    <source>
        <dbReference type="SAM" id="Phobius"/>
    </source>
</evidence>
<dbReference type="InterPro" id="IPR029045">
    <property type="entry name" value="ClpP/crotonase-like_dom_sf"/>
</dbReference>
<proteinExistence type="inferred from homology"/>
<dbReference type="RefSeq" id="WP_184436521.1">
    <property type="nucleotide sequence ID" value="NZ_JACIGI010000027.1"/>
</dbReference>
<feature type="domain" description="Peptidase S49" evidence="8">
    <location>
        <begin position="117"/>
        <end position="271"/>
    </location>
</feature>
<keyword evidence="7" id="KW-1133">Transmembrane helix</keyword>
<dbReference type="EC" id="3.4.21.-" evidence="9"/>
<evidence type="ECO:0000313" key="10">
    <source>
        <dbReference type="Proteomes" id="UP000555728"/>
    </source>
</evidence>
<keyword evidence="10" id="KW-1185">Reference proteome</keyword>
<dbReference type="PANTHER" id="PTHR33209">
    <property type="entry name" value="PROTEASE 4"/>
    <property type="match status" value="1"/>
</dbReference>
<dbReference type="PANTHER" id="PTHR33209:SF1">
    <property type="entry name" value="PEPTIDASE S49 DOMAIN-CONTAINING PROTEIN"/>
    <property type="match status" value="1"/>
</dbReference>
<dbReference type="InterPro" id="IPR004634">
    <property type="entry name" value="Pept_S49_pIV"/>
</dbReference>
<evidence type="ECO:0000256" key="1">
    <source>
        <dbReference type="ARBA" id="ARBA00008683"/>
    </source>
</evidence>
<dbReference type="Pfam" id="PF01343">
    <property type="entry name" value="Peptidase_S49"/>
    <property type="match status" value="2"/>
</dbReference>
<feature type="compositionally biased region" description="Basic and acidic residues" evidence="6">
    <location>
        <begin position="609"/>
        <end position="618"/>
    </location>
</feature>
<evidence type="ECO:0000259" key="8">
    <source>
        <dbReference type="Pfam" id="PF01343"/>
    </source>
</evidence>
<feature type="active site" description="Nucleophile" evidence="5">
    <location>
        <position position="387"/>
    </location>
</feature>
<evidence type="ECO:0000256" key="3">
    <source>
        <dbReference type="ARBA" id="ARBA00022801"/>
    </source>
</evidence>
<dbReference type="GO" id="GO:0008236">
    <property type="term" value="F:serine-type peptidase activity"/>
    <property type="evidence" value="ECO:0007669"/>
    <property type="project" value="UniProtKB-KW"/>
</dbReference>
<evidence type="ECO:0000313" key="9">
    <source>
        <dbReference type="EMBL" id="MBB4287102.1"/>
    </source>
</evidence>
<dbReference type="InterPro" id="IPR047272">
    <property type="entry name" value="S49_SppA_C"/>
</dbReference>
<dbReference type="Gene3D" id="3.90.226.10">
    <property type="entry name" value="2-enoyl-CoA Hydratase, Chain A, domain 1"/>
    <property type="match status" value="3"/>
</dbReference>
<keyword evidence="7" id="KW-0812">Transmembrane</keyword>
<feature type="region of interest" description="Disordered" evidence="6">
    <location>
        <begin position="596"/>
        <end position="618"/>
    </location>
</feature>
<dbReference type="Proteomes" id="UP000555728">
    <property type="component" value="Unassembled WGS sequence"/>
</dbReference>
<protein>
    <submittedName>
        <fullName evidence="9">Protease-4</fullName>
        <ecNumber evidence="9">3.4.21.-</ecNumber>
    </submittedName>
</protein>
<dbReference type="InterPro" id="IPR047217">
    <property type="entry name" value="S49_SppA_67K_type_N"/>
</dbReference>
<keyword evidence="3 9" id="KW-0378">Hydrolase</keyword>
<evidence type="ECO:0000256" key="6">
    <source>
        <dbReference type="SAM" id="MobiDB-lite"/>
    </source>
</evidence>
<dbReference type="CDD" id="cd07018">
    <property type="entry name" value="S49_SppA_67K_type"/>
    <property type="match status" value="1"/>
</dbReference>
<dbReference type="EMBL" id="JACIGI010000027">
    <property type="protein sequence ID" value="MBB4287102.1"/>
    <property type="molecule type" value="Genomic_DNA"/>
</dbReference>
<reference evidence="9 10" key="1">
    <citation type="submission" date="2020-08" db="EMBL/GenBank/DDBJ databases">
        <title>Genome sequencing of Purple Non-Sulfur Bacteria from various extreme environments.</title>
        <authorList>
            <person name="Mayer M."/>
        </authorList>
    </citation>
    <scope>NUCLEOTIDE SEQUENCE [LARGE SCALE GENOMIC DNA]</scope>
    <source>
        <strain evidence="9 10">JA135</strain>
    </source>
</reference>
<comment type="caution">
    <text evidence="9">The sequence shown here is derived from an EMBL/GenBank/DDBJ whole genome shotgun (WGS) entry which is preliminary data.</text>
</comment>
<feature type="domain" description="Peptidase S49" evidence="8">
    <location>
        <begin position="370"/>
        <end position="520"/>
    </location>
</feature>
<comment type="similarity">
    <text evidence="1">Belongs to the peptidase S49 family.</text>
</comment>
<dbReference type="GO" id="GO:0006465">
    <property type="term" value="P:signal peptide processing"/>
    <property type="evidence" value="ECO:0007669"/>
    <property type="project" value="InterPro"/>
</dbReference>
<gene>
    <name evidence="9" type="ORF">GGD88_002846</name>
</gene>
<sequence>MFRFLGKLVLWLFAIVGVVVVIVVAAGVVLVTQFRPQTESLPAEMVLTVDLDQAIKEGPDTGWLPGGGGRELSLGTLLEGLQRAATDDRVTGLVARVRMPEMGLAQAQEVRDAVHAFHANGKPTYLYADAMPAAGGSGTMAYYLASAFDEIWMQPSGELGLIGLSVDLPFLAATLERWGIAFEASAREDYKGAFASLTDASIPPEIEENMGRLVASWFDQMQAGVSAARGVPLEDLRRVIDRAPLLVEEAVAAGLVDRAGYLDEFRDAVRETLGAVPRLAVGDYMARRDDSRPEDARRIALVHGVGMVVPGGGEDTADFGLASQLRAEDVADAIRAAVDDERVAAIVLRLDTPGGDYVAADTVRRAVARAQARGTPVIASMGNTAASGGYFIAVQADQILASPGTVTASIGVVAGKPVIRDLSADLELTWARLSEGRNAGMWSFTEPFSLAARRALDRRLDAIYADFTARVGEARGLTAAQLDRVAGGRVFTGADALDVGLVDRLGGLREALQVAREAAALPADEPVVVAPYPAPLDPVRRLMRLLESGDLPGLTSGAGALSGPEVRALLRVLAVLDPVLGRIDGLAGPGAGGGARLWYGGPTQPAGGHGDRGRPGPD</sequence>
<dbReference type="InterPro" id="IPR002142">
    <property type="entry name" value="Peptidase_S49"/>
</dbReference>
<feature type="active site" description="Proton donor/acceptor" evidence="5">
    <location>
        <position position="191"/>
    </location>
</feature>
<dbReference type="CDD" id="cd07023">
    <property type="entry name" value="S49_Sppa_N_C"/>
    <property type="match status" value="1"/>
</dbReference>
<dbReference type="GO" id="GO:0016020">
    <property type="term" value="C:membrane"/>
    <property type="evidence" value="ECO:0007669"/>
    <property type="project" value="InterPro"/>
</dbReference>
<keyword evidence="4" id="KW-0720">Serine protease</keyword>
<evidence type="ECO:0000256" key="4">
    <source>
        <dbReference type="ARBA" id="ARBA00022825"/>
    </source>
</evidence>
<keyword evidence="2 9" id="KW-0645">Protease</keyword>
<dbReference type="AlphaFoldDB" id="A0A7W6WM40"/>
<keyword evidence="7" id="KW-0472">Membrane</keyword>
<evidence type="ECO:0000256" key="5">
    <source>
        <dbReference type="PIRSR" id="PIRSR001217-1"/>
    </source>
</evidence>
<evidence type="ECO:0000256" key="2">
    <source>
        <dbReference type="ARBA" id="ARBA00022670"/>
    </source>
</evidence>
<feature type="transmembrane region" description="Helical" evidence="7">
    <location>
        <begin position="9"/>
        <end position="31"/>
    </location>
</feature>
<dbReference type="SUPFAM" id="SSF52096">
    <property type="entry name" value="ClpP/crotonase"/>
    <property type="match status" value="2"/>
</dbReference>
<organism evidence="9 10">
    <name type="scientific">Roseospira goensis</name>
    <dbReference type="NCBI Taxonomy" id="391922"/>
    <lineage>
        <taxon>Bacteria</taxon>
        <taxon>Pseudomonadati</taxon>
        <taxon>Pseudomonadota</taxon>
        <taxon>Alphaproteobacteria</taxon>
        <taxon>Rhodospirillales</taxon>
        <taxon>Rhodospirillaceae</taxon>
        <taxon>Roseospira</taxon>
    </lineage>
</organism>